<reference evidence="2 3" key="1">
    <citation type="journal article" date="2020" name="BMC Genomics">
        <title>Intraspecific diversification of the crop wild relative Brassica cretica Lam. using demographic model selection.</title>
        <authorList>
            <person name="Kioukis A."/>
            <person name="Michalopoulou V.A."/>
            <person name="Briers L."/>
            <person name="Pirintsos S."/>
            <person name="Studholme D.J."/>
            <person name="Pavlidis P."/>
            <person name="Sarris P.F."/>
        </authorList>
    </citation>
    <scope>NUCLEOTIDE SEQUENCE [LARGE SCALE GENOMIC DNA]</scope>
    <source>
        <strain evidence="3">cv. PFS-1207/04</strain>
    </source>
</reference>
<dbReference type="Proteomes" id="UP000266723">
    <property type="component" value="Unassembled WGS sequence"/>
</dbReference>
<dbReference type="InterPro" id="IPR036093">
    <property type="entry name" value="NAC_dom_sf"/>
</dbReference>
<gene>
    <name evidence="2" type="ORF">DY000_02044134</name>
</gene>
<protein>
    <submittedName>
        <fullName evidence="2">Uncharacterized protein</fullName>
    </submittedName>
</protein>
<evidence type="ECO:0000313" key="2">
    <source>
        <dbReference type="EMBL" id="KAF3610761.1"/>
    </source>
</evidence>
<comment type="caution">
    <text evidence="2">The sequence shown here is derived from an EMBL/GenBank/DDBJ whole genome shotgun (WGS) entry which is preliminary data.</text>
</comment>
<dbReference type="SUPFAM" id="SSF101941">
    <property type="entry name" value="NAC domain"/>
    <property type="match status" value="1"/>
</dbReference>
<evidence type="ECO:0000313" key="3">
    <source>
        <dbReference type="Proteomes" id="UP000266723"/>
    </source>
</evidence>
<evidence type="ECO:0000256" key="1">
    <source>
        <dbReference type="SAM" id="MobiDB-lite"/>
    </source>
</evidence>
<accession>A0ABQ7F417</accession>
<keyword evidence="3" id="KW-1185">Reference proteome</keyword>
<feature type="region of interest" description="Disordered" evidence="1">
    <location>
        <begin position="63"/>
        <end position="84"/>
    </location>
</feature>
<proteinExistence type="predicted"/>
<sequence>MDPIKCLPFRRVVVFIFHPTDQELLLGYLQPFLEGKPLLMNKIHQQNVYGFNLVQLPGRSNISPSSMGSSSTASHPKTENNISPSSRLGCLVPGLLNPYLYFLFRIASSLGLDVPEH</sequence>
<dbReference type="EMBL" id="QGKV02000297">
    <property type="protein sequence ID" value="KAF3610761.1"/>
    <property type="molecule type" value="Genomic_DNA"/>
</dbReference>
<name>A0ABQ7F417_BRACR</name>
<organism evidence="2 3">
    <name type="scientific">Brassica cretica</name>
    <name type="common">Mustard</name>
    <dbReference type="NCBI Taxonomy" id="69181"/>
    <lineage>
        <taxon>Eukaryota</taxon>
        <taxon>Viridiplantae</taxon>
        <taxon>Streptophyta</taxon>
        <taxon>Embryophyta</taxon>
        <taxon>Tracheophyta</taxon>
        <taxon>Spermatophyta</taxon>
        <taxon>Magnoliopsida</taxon>
        <taxon>eudicotyledons</taxon>
        <taxon>Gunneridae</taxon>
        <taxon>Pentapetalae</taxon>
        <taxon>rosids</taxon>
        <taxon>malvids</taxon>
        <taxon>Brassicales</taxon>
        <taxon>Brassicaceae</taxon>
        <taxon>Brassiceae</taxon>
        <taxon>Brassica</taxon>
    </lineage>
</organism>
<feature type="compositionally biased region" description="Low complexity" evidence="1">
    <location>
        <begin position="63"/>
        <end position="74"/>
    </location>
</feature>